<proteinExistence type="predicted"/>
<dbReference type="GO" id="GO:0016787">
    <property type="term" value="F:hydrolase activity"/>
    <property type="evidence" value="ECO:0007669"/>
    <property type="project" value="UniProtKB-KW"/>
</dbReference>
<protein>
    <submittedName>
        <fullName evidence="1">Alpha/beta hydrolase</fullName>
    </submittedName>
</protein>
<dbReference type="Gene3D" id="3.40.50.1820">
    <property type="entry name" value="alpha/beta hydrolase"/>
    <property type="match status" value="1"/>
</dbReference>
<reference evidence="1 2" key="1">
    <citation type="submission" date="2024-10" db="EMBL/GenBank/DDBJ databases">
        <title>The Natural Products Discovery Center: Release of the First 8490 Sequenced Strains for Exploring Actinobacteria Biosynthetic Diversity.</title>
        <authorList>
            <person name="Kalkreuter E."/>
            <person name="Kautsar S.A."/>
            <person name="Yang D."/>
            <person name="Bader C.D."/>
            <person name="Teijaro C.N."/>
            <person name="Fluegel L."/>
            <person name="Davis C.M."/>
            <person name="Simpson J.R."/>
            <person name="Lauterbach L."/>
            <person name="Steele A.D."/>
            <person name="Gui C."/>
            <person name="Meng S."/>
            <person name="Li G."/>
            <person name="Viehrig K."/>
            <person name="Ye F."/>
            <person name="Su P."/>
            <person name="Kiefer A.F."/>
            <person name="Nichols A."/>
            <person name="Cepeda A.J."/>
            <person name="Yan W."/>
            <person name="Fan B."/>
            <person name="Jiang Y."/>
            <person name="Adhikari A."/>
            <person name="Zheng C.-J."/>
            <person name="Schuster L."/>
            <person name="Cowan T.M."/>
            <person name="Smanski M.J."/>
            <person name="Chevrette M.G."/>
            <person name="De Carvalho L.P.S."/>
            <person name="Shen B."/>
        </authorList>
    </citation>
    <scope>NUCLEOTIDE SEQUENCE [LARGE SCALE GENOMIC DNA]</scope>
    <source>
        <strain evidence="1 2">NPDC004045</strain>
    </source>
</reference>
<keyword evidence="1" id="KW-0378">Hydrolase</keyword>
<dbReference type="SUPFAM" id="SSF53474">
    <property type="entry name" value="alpha/beta-Hydrolases"/>
    <property type="match status" value="1"/>
</dbReference>
<organism evidence="1 2">
    <name type="scientific">Nocardia thailandica</name>
    <dbReference type="NCBI Taxonomy" id="257275"/>
    <lineage>
        <taxon>Bacteria</taxon>
        <taxon>Bacillati</taxon>
        <taxon>Actinomycetota</taxon>
        <taxon>Actinomycetes</taxon>
        <taxon>Mycobacteriales</taxon>
        <taxon>Nocardiaceae</taxon>
        <taxon>Nocardia</taxon>
    </lineage>
</organism>
<evidence type="ECO:0000313" key="2">
    <source>
        <dbReference type="Proteomes" id="UP001601444"/>
    </source>
</evidence>
<gene>
    <name evidence="1" type="ORF">ACFYTF_17240</name>
</gene>
<accession>A0ABW6PQA3</accession>
<sequence length="243" mass="24597">MFDTTPQVTVVALPGTGSDAPFAAAAFASAARARGLRCRAVRPDPRAVIDSYRAALDAAAQEGPVLAAGISLGAAVALDWASTHPGAAVAVVAALPAWTGPGTDGCPAALSASVTAGQLRADGLEPVLAAVHATSPAWLAAALDRAWRSHWPDLPAALDEAAAYAWPTPAQLAAVPVPVAVVGAVDDPVHPVAVAERWHALLPHAGLHRVTLEEIGADPGVLGDHGMAILEELNVLETRAAPR</sequence>
<dbReference type="EMBL" id="JBIAMX010000009">
    <property type="protein sequence ID" value="MFF0544578.1"/>
    <property type="molecule type" value="Genomic_DNA"/>
</dbReference>
<name>A0ABW6PQA3_9NOCA</name>
<keyword evidence="2" id="KW-1185">Reference proteome</keyword>
<dbReference type="Proteomes" id="UP001601444">
    <property type="component" value="Unassembled WGS sequence"/>
</dbReference>
<dbReference type="RefSeq" id="WP_387701102.1">
    <property type="nucleotide sequence ID" value="NZ_JBIAMX010000009.1"/>
</dbReference>
<evidence type="ECO:0000313" key="1">
    <source>
        <dbReference type="EMBL" id="MFF0544578.1"/>
    </source>
</evidence>
<comment type="caution">
    <text evidence="1">The sequence shown here is derived from an EMBL/GenBank/DDBJ whole genome shotgun (WGS) entry which is preliminary data.</text>
</comment>
<dbReference type="InterPro" id="IPR029058">
    <property type="entry name" value="AB_hydrolase_fold"/>
</dbReference>